<dbReference type="EMBL" id="CAJRAF010000001">
    <property type="protein sequence ID" value="CAG4992132.1"/>
    <property type="molecule type" value="Genomic_DNA"/>
</dbReference>
<dbReference type="RefSeq" id="WP_215237608.1">
    <property type="nucleotide sequence ID" value="NZ_CAJRAF010000001.1"/>
</dbReference>
<evidence type="ECO:0000256" key="1">
    <source>
        <dbReference type="SAM" id="MobiDB-lite"/>
    </source>
</evidence>
<dbReference type="AlphaFoldDB" id="A0A916J9A0"/>
<accession>A0A916J9A0</accession>
<protein>
    <submittedName>
        <fullName evidence="2">Uncharacterized protein</fullName>
    </submittedName>
</protein>
<sequence length="60" mass="6852">MLKFQSEDQQLVIHINGMTKKPENLSQDELQQMQKNGDRRITEDQPAAEVSKKKPASIEA</sequence>
<gene>
    <name evidence="2" type="ORF">DYBT9275_00900</name>
</gene>
<keyword evidence="3" id="KW-1185">Reference proteome</keyword>
<evidence type="ECO:0000313" key="3">
    <source>
        <dbReference type="Proteomes" id="UP000680038"/>
    </source>
</evidence>
<comment type="caution">
    <text evidence="2">The sequence shown here is derived from an EMBL/GenBank/DDBJ whole genome shotgun (WGS) entry which is preliminary data.</text>
</comment>
<reference evidence="2" key="1">
    <citation type="submission" date="2021-04" db="EMBL/GenBank/DDBJ databases">
        <authorList>
            <person name="Rodrigo-Torres L."/>
            <person name="Arahal R. D."/>
            <person name="Lucena T."/>
        </authorList>
    </citation>
    <scope>NUCLEOTIDE SEQUENCE</scope>
    <source>
        <strain evidence="2">CECT 9275</strain>
    </source>
</reference>
<organism evidence="2 3">
    <name type="scientific">Dyadobacter helix</name>
    <dbReference type="NCBI Taxonomy" id="2822344"/>
    <lineage>
        <taxon>Bacteria</taxon>
        <taxon>Pseudomonadati</taxon>
        <taxon>Bacteroidota</taxon>
        <taxon>Cytophagia</taxon>
        <taxon>Cytophagales</taxon>
        <taxon>Spirosomataceae</taxon>
        <taxon>Dyadobacter</taxon>
    </lineage>
</organism>
<name>A0A916J9A0_9BACT</name>
<feature type="region of interest" description="Disordered" evidence="1">
    <location>
        <begin position="33"/>
        <end position="60"/>
    </location>
</feature>
<dbReference type="Proteomes" id="UP000680038">
    <property type="component" value="Unassembled WGS sequence"/>
</dbReference>
<proteinExistence type="predicted"/>
<evidence type="ECO:0000313" key="2">
    <source>
        <dbReference type="EMBL" id="CAG4992132.1"/>
    </source>
</evidence>